<evidence type="ECO:0000259" key="10">
    <source>
        <dbReference type="PROSITE" id="PS51986"/>
    </source>
</evidence>
<dbReference type="NCBIfam" id="TIGR00653">
    <property type="entry name" value="GlnA"/>
    <property type="match status" value="1"/>
</dbReference>
<sequence length="453" mass="50718">MDRQQEFVLRTLEERDIRFIRLWFTDVLGFLKSVAVAPAELEQAFAEGIGFDGSAIEGFARVYEADMLAKPDPSTFQVLPWRAESPGTARMFCDILMPDGSPSFADPRYVLKRTLSRAADLGFTFYTHPELEFYLLGDRPDDGSEPSTVDSGGYFDHTPHRAAHDFRRNAIMMLESMGISVEFSHHEGGPGQQEIDLRYADALTTADNIMTFRLVMKEVALEQGVHASFMPKPFTDQPGSGMHTHMSLFEGDRNAFYEPGAEFQLSKIGRAFIAGLLRHAAEISAITNQWVNSYKRLWGGVGASAGAGGEAPPYICWGHNNRSALVRVPMYKPQKGHATRIEFRAPDTACNPYLAFAAILGAGLKGIEQGYELPPGAEDDVWALTAAERRAMGIEPLPQSLDEAIAAMERSELVAEVLGEHVFDFFLRNKRAEWEDYRRQVTEYERRRYLSVL</sequence>
<evidence type="ECO:0000256" key="1">
    <source>
        <dbReference type="ARBA" id="ARBA00001946"/>
    </source>
</evidence>
<dbReference type="PROSITE" id="PS00181">
    <property type="entry name" value="GLNA_ATP"/>
    <property type="match status" value="1"/>
</dbReference>
<dbReference type="SMART" id="SM01230">
    <property type="entry name" value="Gln-synt_C"/>
    <property type="match status" value="1"/>
</dbReference>
<evidence type="ECO:0000256" key="2">
    <source>
        <dbReference type="ARBA" id="ARBA00009897"/>
    </source>
</evidence>
<dbReference type="InterPro" id="IPR008147">
    <property type="entry name" value="Gln_synt_N"/>
</dbReference>
<dbReference type="PROSITE" id="PS51986">
    <property type="entry name" value="GS_BETA_GRASP"/>
    <property type="match status" value="1"/>
</dbReference>
<keyword evidence="7" id="KW-0460">Magnesium</keyword>
<name>A0ABP8UVG9_9ACTN</name>
<dbReference type="InterPro" id="IPR027303">
    <property type="entry name" value="Gln_synth_gly_rich_site"/>
</dbReference>
<evidence type="ECO:0000256" key="8">
    <source>
        <dbReference type="PROSITE-ProRule" id="PRU01330"/>
    </source>
</evidence>
<keyword evidence="5" id="KW-0547">Nucleotide-binding</keyword>
<gene>
    <name evidence="12" type="primary">glnA_1</name>
    <name evidence="12" type="ORF">GCM10023196_103970</name>
</gene>
<comment type="similarity">
    <text evidence="2 8 9">Belongs to the glutamine synthetase family.</text>
</comment>
<reference evidence="13" key="1">
    <citation type="journal article" date="2019" name="Int. J. Syst. Evol. Microbiol.">
        <title>The Global Catalogue of Microorganisms (GCM) 10K type strain sequencing project: providing services to taxonomists for standard genome sequencing and annotation.</title>
        <authorList>
            <consortium name="The Broad Institute Genomics Platform"/>
            <consortium name="The Broad Institute Genome Sequencing Center for Infectious Disease"/>
            <person name="Wu L."/>
            <person name="Ma J."/>
        </authorList>
    </citation>
    <scope>NUCLEOTIDE SEQUENCE [LARGE SCALE GENOMIC DNA]</scope>
    <source>
        <strain evidence="13">JCM 17939</strain>
    </source>
</reference>
<dbReference type="InterPro" id="IPR008146">
    <property type="entry name" value="Gln_synth_cat_dom"/>
</dbReference>
<keyword evidence="3 12" id="KW-0436">Ligase</keyword>
<dbReference type="RefSeq" id="WP_345443677.1">
    <property type="nucleotide sequence ID" value="NZ_BAABHK010000030.1"/>
</dbReference>
<dbReference type="InterPro" id="IPR004809">
    <property type="entry name" value="Gln_synth_I"/>
</dbReference>
<dbReference type="Gene3D" id="3.10.20.70">
    <property type="entry name" value="Glutamine synthetase, N-terminal domain"/>
    <property type="match status" value="1"/>
</dbReference>
<keyword evidence="6" id="KW-0067">ATP-binding</keyword>
<dbReference type="InterPro" id="IPR014746">
    <property type="entry name" value="Gln_synth/guanido_kin_cat_dom"/>
</dbReference>
<dbReference type="Pfam" id="PF03951">
    <property type="entry name" value="Gln-synt_N"/>
    <property type="match status" value="1"/>
</dbReference>
<dbReference type="PANTHER" id="PTHR43785">
    <property type="entry name" value="GAMMA-GLUTAMYLPUTRESCINE SYNTHETASE"/>
    <property type="match status" value="1"/>
</dbReference>
<evidence type="ECO:0000256" key="6">
    <source>
        <dbReference type="ARBA" id="ARBA00022840"/>
    </source>
</evidence>
<dbReference type="EMBL" id="BAABHK010000030">
    <property type="protein sequence ID" value="GAA4640033.1"/>
    <property type="molecule type" value="Genomic_DNA"/>
</dbReference>
<dbReference type="Pfam" id="PF00120">
    <property type="entry name" value="Gln-synt_C"/>
    <property type="match status" value="1"/>
</dbReference>
<evidence type="ECO:0000313" key="13">
    <source>
        <dbReference type="Proteomes" id="UP001501442"/>
    </source>
</evidence>
<dbReference type="SUPFAM" id="SSF55931">
    <property type="entry name" value="Glutamine synthetase/guanido kinase"/>
    <property type="match status" value="1"/>
</dbReference>
<keyword evidence="13" id="KW-1185">Reference proteome</keyword>
<feature type="domain" description="GS catalytic" evidence="11">
    <location>
        <begin position="107"/>
        <end position="453"/>
    </location>
</feature>
<dbReference type="PANTHER" id="PTHR43785:SF11">
    <property type="entry name" value="GAMMA-GLUTAMYLPOLYAMINE SYNTHETASE GLNA2"/>
    <property type="match status" value="1"/>
</dbReference>
<dbReference type="InterPro" id="IPR036651">
    <property type="entry name" value="Gln_synt_N_sf"/>
</dbReference>
<accession>A0ABP8UVG9</accession>
<evidence type="ECO:0000256" key="7">
    <source>
        <dbReference type="ARBA" id="ARBA00022842"/>
    </source>
</evidence>
<dbReference type="Gene3D" id="3.30.590.10">
    <property type="entry name" value="Glutamine synthetase/guanido kinase, catalytic domain"/>
    <property type="match status" value="1"/>
</dbReference>
<evidence type="ECO:0000256" key="9">
    <source>
        <dbReference type="RuleBase" id="RU000384"/>
    </source>
</evidence>
<evidence type="ECO:0000256" key="4">
    <source>
        <dbReference type="ARBA" id="ARBA00022723"/>
    </source>
</evidence>
<dbReference type="Proteomes" id="UP001501442">
    <property type="component" value="Unassembled WGS sequence"/>
</dbReference>
<comment type="cofactor">
    <cofactor evidence="1">
        <name>Mg(2+)</name>
        <dbReference type="ChEBI" id="CHEBI:18420"/>
    </cofactor>
</comment>
<evidence type="ECO:0000259" key="11">
    <source>
        <dbReference type="PROSITE" id="PS51987"/>
    </source>
</evidence>
<proteinExistence type="inferred from homology"/>
<dbReference type="SUPFAM" id="SSF54368">
    <property type="entry name" value="Glutamine synthetase, N-terminal domain"/>
    <property type="match status" value="1"/>
</dbReference>
<dbReference type="PROSITE" id="PS51987">
    <property type="entry name" value="GS_CATALYTIC"/>
    <property type="match status" value="1"/>
</dbReference>
<keyword evidence="4" id="KW-0479">Metal-binding</keyword>
<evidence type="ECO:0000313" key="12">
    <source>
        <dbReference type="EMBL" id="GAA4640033.1"/>
    </source>
</evidence>
<comment type="caution">
    <text evidence="12">The sequence shown here is derived from an EMBL/GenBank/DDBJ whole genome shotgun (WGS) entry which is preliminary data.</text>
</comment>
<dbReference type="GO" id="GO:0016874">
    <property type="term" value="F:ligase activity"/>
    <property type="evidence" value="ECO:0007669"/>
    <property type="project" value="UniProtKB-KW"/>
</dbReference>
<protein>
    <submittedName>
        <fullName evidence="12">Type I glutamate--ammonia ligase</fullName>
    </submittedName>
</protein>
<evidence type="ECO:0000256" key="5">
    <source>
        <dbReference type="ARBA" id="ARBA00022741"/>
    </source>
</evidence>
<feature type="domain" description="GS beta-grasp" evidence="10">
    <location>
        <begin position="15"/>
        <end position="100"/>
    </location>
</feature>
<organism evidence="12 13">
    <name type="scientific">Actinoallomurus vinaceus</name>
    <dbReference type="NCBI Taxonomy" id="1080074"/>
    <lineage>
        <taxon>Bacteria</taxon>
        <taxon>Bacillati</taxon>
        <taxon>Actinomycetota</taxon>
        <taxon>Actinomycetes</taxon>
        <taxon>Streptosporangiales</taxon>
        <taxon>Thermomonosporaceae</taxon>
        <taxon>Actinoallomurus</taxon>
    </lineage>
</organism>
<evidence type="ECO:0000256" key="3">
    <source>
        <dbReference type="ARBA" id="ARBA00022598"/>
    </source>
</evidence>